<dbReference type="EMBL" id="CP046904">
    <property type="protein sequence ID" value="QGZ38186.1"/>
    <property type="molecule type" value="Genomic_DNA"/>
</dbReference>
<feature type="transmembrane region" description="Helical" evidence="1">
    <location>
        <begin position="12"/>
        <end position="39"/>
    </location>
</feature>
<evidence type="ECO:0000313" key="5">
    <source>
        <dbReference type="Proteomes" id="UP000437862"/>
    </source>
</evidence>
<accession>A0A562Q0U2</accession>
<dbReference type="AlphaFoldDB" id="A0A562Q0U2"/>
<feature type="transmembrane region" description="Helical" evidence="1">
    <location>
        <begin position="190"/>
        <end position="215"/>
    </location>
</feature>
<sequence length="225" mass="22868">MSVVSDKRRRRFLVRWIGANALAELLGLGTVAVVGYVLVRQAGAALTVSGVLAQALALVLLGGFEGWVVGMLQQRVLQGYVPALAGWTRATVIGALCAWLLGMIPSTVAHLHGATGDAAAPDIGLPQRLALAAGLGLVAGPLLALFQWRRLRTVVPAGSVTWLPANAAAWALGMSVIFLTVHVAVAVPGAVGTCVAVALGLAVAGAVVGAVHGWAMARLLGATRA</sequence>
<keyword evidence="1" id="KW-1133">Transmembrane helix</keyword>
<keyword evidence="1" id="KW-0472">Membrane</keyword>
<proteinExistence type="predicted"/>
<reference evidence="3" key="2">
    <citation type="submission" date="2019-07" db="EMBL/GenBank/DDBJ databases">
        <authorList>
            <person name="Whitman W."/>
            <person name="Huntemann M."/>
            <person name="Clum A."/>
            <person name="Pillay M."/>
            <person name="Palaniappan K."/>
            <person name="Varghese N."/>
            <person name="Mikhailova N."/>
            <person name="Stamatis D."/>
            <person name="Reddy T."/>
            <person name="Daum C."/>
            <person name="Shapiro N."/>
            <person name="Ivanova N."/>
            <person name="Kyrpides N."/>
            <person name="Woyke T."/>
        </authorList>
    </citation>
    <scope>NUCLEOTIDE SEQUENCE</scope>
    <source>
        <strain evidence="3">CGMCC 1.10685</strain>
    </source>
</reference>
<evidence type="ECO:0000313" key="2">
    <source>
        <dbReference type="EMBL" id="QGZ38186.1"/>
    </source>
</evidence>
<organism evidence="3 4">
    <name type="scientific">Pseudoduganella flava</name>
    <dbReference type="NCBI Taxonomy" id="871742"/>
    <lineage>
        <taxon>Bacteria</taxon>
        <taxon>Pseudomonadati</taxon>
        <taxon>Pseudomonadota</taxon>
        <taxon>Betaproteobacteria</taxon>
        <taxon>Burkholderiales</taxon>
        <taxon>Oxalobacteraceae</taxon>
        <taxon>Telluria group</taxon>
        <taxon>Pseudoduganella</taxon>
    </lineage>
</organism>
<feature type="transmembrane region" description="Helical" evidence="1">
    <location>
        <begin position="84"/>
        <end position="109"/>
    </location>
</feature>
<name>A0A562Q0U2_9BURK</name>
<reference evidence="2 5" key="3">
    <citation type="submission" date="2019-12" db="EMBL/GenBank/DDBJ databases">
        <title>Draft Genome Sequences of Six Type Strains of the Genus Massilia.</title>
        <authorList>
            <person name="Miess H."/>
            <person name="Frediansyah A."/>
            <person name="Goeker M."/>
            <person name="Gross H."/>
        </authorList>
    </citation>
    <scope>NUCLEOTIDE SEQUENCE [LARGE SCALE GENOMIC DNA]</scope>
    <source>
        <strain evidence="2 5">DSM 26639</strain>
    </source>
</reference>
<gene>
    <name evidence="2" type="ORF">GO485_03395</name>
    <name evidence="3" type="ORF">IP92_01518</name>
</gene>
<dbReference type="Proteomes" id="UP000315112">
    <property type="component" value="Unassembled WGS sequence"/>
</dbReference>
<feature type="transmembrane region" description="Helical" evidence="1">
    <location>
        <begin position="51"/>
        <end position="72"/>
    </location>
</feature>
<reference evidence="3 4" key="1">
    <citation type="journal article" date="2015" name="Stand. Genomic Sci.">
        <title>Genomic Encyclopedia of Bacterial and Archaeal Type Strains, Phase III: the genomes of soil and plant-associated and newly described type strains.</title>
        <authorList>
            <person name="Whitman W.B."/>
            <person name="Woyke T."/>
            <person name="Klenk H.P."/>
            <person name="Zhou Y."/>
            <person name="Lilburn T.G."/>
            <person name="Beck B.J."/>
            <person name="De Vos P."/>
            <person name="Vandamme P."/>
            <person name="Eisen J.A."/>
            <person name="Garrity G."/>
            <person name="Hugenholtz P."/>
            <person name="Kyrpides N.C."/>
        </authorList>
    </citation>
    <scope>NUCLEOTIDE SEQUENCE [LARGE SCALE GENOMIC DNA]</scope>
    <source>
        <strain evidence="3 4">CGMCC 1.10685</strain>
    </source>
</reference>
<dbReference type="EMBL" id="VLKW01000002">
    <property type="protein sequence ID" value="TWI50289.1"/>
    <property type="molecule type" value="Genomic_DNA"/>
</dbReference>
<evidence type="ECO:0000313" key="3">
    <source>
        <dbReference type="EMBL" id="TWI50289.1"/>
    </source>
</evidence>
<dbReference type="RefSeq" id="WP_145873906.1">
    <property type="nucleotide sequence ID" value="NZ_CP046904.1"/>
</dbReference>
<protein>
    <submittedName>
        <fullName evidence="3">Uncharacterized protein</fullName>
    </submittedName>
</protein>
<evidence type="ECO:0000256" key="1">
    <source>
        <dbReference type="SAM" id="Phobius"/>
    </source>
</evidence>
<feature type="transmembrane region" description="Helical" evidence="1">
    <location>
        <begin position="129"/>
        <end position="148"/>
    </location>
</feature>
<keyword evidence="1" id="KW-0812">Transmembrane</keyword>
<evidence type="ECO:0000313" key="4">
    <source>
        <dbReference type="Proteomes" id="UP000315112"/>
    </source>
</evidence>
<feature type="transmembrane region" description="Helical" evidence="1">
    <location>
        <begin position="160"/>
        <end position="184"/>
    </location>
</feature>
<dbReference type="OrthoDB" id="7188487at2"/>
<dbReference type="Proteomes" id="UP000437862">
    <property type="component" value="Chromosome"/>
</dbReference>
<keyword evidence="5" id="KW-1185">Reference proteome</keyword>